<gene>
    <name evidence="8" type="ORF">EHS25_001743</name>
</gene>
<keyword evidence="9" id="KW-1185">Reference proteome</keyword>
<protein>
    <recommendedName>
        <fullName evidence="7">Rhodopsin domain-containing protein</fullName>
    </recommendedName>
</protein>
<evidence type="ECO:0000256" key="2">
    <source>
        <dbReference type="ARBA" id="ARBA00022692"/>
    </source>
</evidence>
<dbReference type="EMBL" id="RSCD01000012">
    <property type="protein sequence ID" value="RSH89757.1"/>
    <property type="molecule type" value="Genomic_DNA"/>
</dbReference>
<proteinExistence type="inferred from homology"/>
<evidence type="ECO:0000256" key="6">
    <source>
        <dbReference type="SAM" id="Phobius"/>
    </source>
</evidence>
<dbReference type="GO" id="GO:0016020">
    <property type="term" value="C:membrane"/>
    <property type="evidence" value="ECO:0007669"/>
    <property type="project" value="UniProtKB-SubCell"/>
</dbReference>
<dbReference type="InterPro" id="IPR049326">
    <property type="entry name" value="Rhodopsin_dom_fungi"/>
</dbReference>
<evidence type="ECO:0000256" key="1">
    <source>
        <dbReference type="ARBA" id="ARBA00004141"/>
    </source>
</evidence>
<comment type="subcellular location">
    <subcellularLocation>
        <location evidence="1">Membrane</location>
        <topology evidence="1">Multi-pass membrane protein</topology>
    </subcellularLocation>
</comment>
<sequence length="256" mass="28274">MTGQLTDRGPAVFAVTLVLIVSATCFMILRLISKWGVTRKATADDYCTIMGWVFAVALSVSIMIGTSVGLGAPDSEIKPEWVTPLKRSVYAFTVFYNPAIMATKTTILILYWRIAEVPRFFRYASLVTMAIVLIAGVVLTFLSIFQCRPVDAAFSMVAGTCIDIVRLHLSSTPIGVLTNLTILLLPLPILTSLRMEFRQKLILVATFIVGGFITIVNVVRIVYLQEALKEELLIDLWGSITATSLLRRLGYVLGYQ</sequence>
<comment type="caution">
    <text evidence="8">The sequence shown here is derived from an EMBL/GenBank/DDBJ whole genome shotgun (WGS) entry which is preliminary data.</text>
</comment>
<dbReference type="PANTHER" id="PTHR33048">
    <property type="entry name" value="PTH11-LIKE INTEGRAL MEMBRANE PROTEIN (AFU_ORTHOLOGUE AFUA_5G11245)"/>
    <property type="match status" value="1"/>
</dbReference>
<evidence type="ECO:0000313" key="9">
    <source>
        <dbReference type="Proteomes" id="UP000279259"/>
    </source>
</evidence>
<keyword evidence="3 6" id="KW-1133">Transmembrane helix</keyword>
<comment type="similarity">
    <text evidence="5">Belongs to the SAT4 family.</text>
</comment>
<dbReference type="STRING" id="1890683.A0A427YFK0"/>
<reference evidence="8 9" key="1">
    <citation type="submission" date="2018-11" db="EMBL/GenBank/DDBJ databases">
        <title>Genome sequence of Saitozyma podzolica DSM 27192.</title>
        <authorList>
            <person name="Aliyu H."/>
            <person name="Gorte O."/>
            <person name="Ochsenreither K."/>
        </authorList>
    </citation>
    <scope>NUCLEOTIDE SEQUENCE [LARGE SCALE GENOMIC DNA]</scope>
    <source>
        <strain evidence="8 9">DSM 27192</strain>
    </source>
</reference>
<dbReference type="OrthoDB" id="444631at2759"/>
<evidence type="ECO:0000259" key="7">
    <source>
        <dbReference type="Pfam" id="PF20684"/>
    </source>
</evidence>
<dbReference type="AlphaFoldDB" id="A0A427YFK0"/>
<keyword evidence="4 6" id="KW-0472">Membrane</keyword>
<evidence type="ECO:0000256" key="5">
    <source>
        <dbReference type="ARBA" id="ARBA00038359"/>
    </source>
</evidence>
<name>A0A427YFK0_9TREE</name>
<dbReference type="Pfam" id="PF20684">
    <property type="entry name" value="Fung_rhodopsin"/>
    <property type="match status" value="1"/>
</dbReference>
<feature type="domain" description="Rhodopsin" evidence="7">
    <location>
        <begin position="29"/>
        <end position="229"/>
    </location>
</feature>
<dbReference type="PANTHER" id="PTHR33048:SF47">
    <property type="entry name" value="INTEGRAL MEMBRANE PROTEIN-RELATED"/>
    <property type="match status" value="1"/>
</dbReference>
<feature type="transmembrane region" description="Helical" evidence="6">
    <location>
        <begin position="12"/>
        <end position="29"/>
    </location>
</feature>
<evidence type="ECO:0000256" key="3">
    <source>
        <dbReference type="ARBA" id="ARBA00022989"/>
    </source>
</evidence>
<feature type="transmembrane region" description="Helical" evidence="6">
    <location>
        <begin position="165"/>
        <end position="189"/>
    </location>
</feature>
<feature type="transmembrane region" description="Helical" evidence="6">
    <location>
        <begin position="123"/>
        <end position="145"/>
    </location>
</feature>
<organism evidence="8 9">
    <name type="scientific">Saitozyma podzolica</name>
    <dbReference type="NCBI Taxonomy" id="1890683"/>
    <lineage>
        <taxon>Eukaryota</taxon>
        <taxon>Fungi</taxon>
        <taxon>Dikarya</taxon>
        <taxon>Basidiomycota</taxon>
        <taxon>Agaricomycotina</taxon>
        <taxon>Tremellomycetes</taxon>
        <taxon>Tremellales</taxon>
        <taxon>Trimorphomycetaceae</taxon>
        <taxon>Saitozyma</taxon>
    </lineage>
</organism>
<feature type="transmembrane region" description="Helical" evidence="6">
    <location>
        <begin position="201"/>
        <end position="223"/>
    </location>
</feature>
<keyword evidence="2 6" id="KW-0812">Transmembrane</keyword>
<dbReference type="Proteomes" id="UP000279259">
    <property type="component" value="Unassembled WGS sequence"/>
</dbReference>
<accession>A0A427YFK0</accession>
<dbReference type="InterPro" id="IPR052337">
    <property type="entry name" value="SAT4-like"/>
</dbReference>
<evidence type="ECO:0000256" key="4">
    <source>
        <dbReference type="ARBA" id="ARBA00023136"/>
    </source>
</evidence>
<evidence type="ECO:0000313" key="8">
    <source>
        <dbReference type="EMBL" id="RSH89757.1"/>
    </source>
</evidence>
<feature type="transmembrane region" description="Helical" evidence="6">
    <location>
        <begin position="49"/>
        <end position="70"/>
    </location>
</feature>
<feature type="transmembrane region" description="Helical" evidence="6">
    <location>
        <begin position="90"/>
        <end position="111"/>
    </location>
</feature>